<dbReference type="AlphaFoldDB" id="A0A9J7HRH0"/>
<reference evidence="4" key="1">
    <citation type="submission" date="2025-08" db="UniProtKB">
        <authorList>
            <consortium name="RefSeq"/>
        </authorList>
    </citation>
    <scope>IDENTIFICATION</scope>
    <source>
        <strain evidence="4">S238N-H82</strain>
        <tissue evidence="4">Testes</tissue>
    </source>
</reference>
<dbReference type="OrthoDB" id="10011167at2759"/>
<dbReference type="OMA" id="LEYCAMP"/>
<sequence length="239" mass="27411">MSATRENGRRDDSRRDDGSDSDTEVSSLKRVEPVLLVPEGRDALDSICPEYACTDRSRLWLTSLALMWCFVLGAVDCYSDWQAYGQLVYDTAEPEPSFAQRWGLFVFCAVGTLLFLWETLLNNLLEYCAMPHLDVELTLILVLSLEEIPLRVINYVTSVIRGRAAFWAMFSGWVGLLTVTFLHGLRMYKRSYHGSMVALREKTYYRRRGVVLTVICHVLFLTFFVLTIVQTAHYTTHKV</sequence>
<evidence type="ECO:0000313" key="4">
    <source>
        <dbReference type="RefSeq" id="XP_035664156.1"/>
    </source>
</evidence>
<keyword evidence="3" id="KW-1185">Reference proteome</keyword>
<gene>
    <name evidence="4" type="primary">LOC118407745</name>
</gene>
<evidence type="ECO:0000256" key="1">
    <source>
        <dbReference type="SAM" id="MobiDB-lite"/>
    </source>
</evidence>
<dbReference type="RefSeq" id="XP_035664156.1">
    <property type="nucleotide sequence ID" value="XM_035808263.1"/>
</dbReference>
<proteinExistence type="predicted"/>
<keyword evidence="2" id="KW-0472">Membrane</keyword>
<dbReference type="KEGG" id="bfo:118407745"/>
<evidence type="ECO:0000256" key="2">
    <source>
        <dbReference type="SAM" id="Phobius"/>
    </source>
</evidence>
<feature type="compositionally biased region" description="Basic and acidic residues" evidence="1">
    <location>
        <begin position="1"/>
        <end position="18"/>
    </location>
</feature>
<accession>A0A9J7HRH0</accession>
<feature type="transmembrane region" description="Helical" evidence="2">
    <location>
        <begin position="165"/>
        <end position="188"/>
    </location>
</feature>
<evidence type="ECO:0000313" key="3">
    <source>
        <dbReference type="Proteomes" id="UP000001554"/>
    </source>
</evidence>
<feature type="transmembrane region" description="Helical" evidence="2">
    <location>
        <begin position="98"/>
        <end position="117"/>
    </location>
</feature>
<keyword evidence="2" id="KW-0812">Transmembrane</keyword>
<name>A0A9J7HRH0_BRAFL</name>
<keyword evidence="2" id="KW-1133">Transmembrane helix</keyword>
<organism evidence="3 4">
    <name type="scientific">Branchiostoma floridae</name>
    <name type="common">Florida lancelet</name>
    <name type="synonym">Amphioxus</name>
    <dbReference type="NCBI Taxonomy" id="7739"/>
    <lineage>
        <taxon>Eukaryota</taxon>
        <taxon>Metazoa</taxon>
        <taxon>Chordata</taxon>
        <taxon>Cephalochordata</taxon>
        <taxon>Leptocardii</taxon>
        <taxon>Amphioxiformes</taxon>
        <taxon>Branchiostomatidae</taxon>
        <taxon>Branchiostoma</taxon>
    </lineage>
</organism>
<protein>
    <submittedName>
        <fullName evidence="4">Uncharacterized protein LOC118407745</fullName>
    </submittedName>
</protein>
<dbReference type="GeneID" id="118407745"/>
<feature type="transmembrane region" description="Helical" evidence="2">
    <location>
        <begin position="209"/>
        <end position="229"/>
    </location>
</feature>
<dbReference type="Proteomes" id="UP000001554">
    <property type="component" value="Unplaced"/>
</dbReference>
<feature type="region of interest" description="Disordered" evidence="1">
    <location>
        <begin position="1"/>
        <end position="27"/>
    </location>
</feature>